<dbReference type="CDD" id="cd06127">
    <property type="entry name" value="DEDDh"/>
    <property type="match status" value="1"/>
</dbReference>
<evidence type="ECO:0000313" key="6">
    <source>
        <dbReference type="EMBL" id="MCS2610570.1"/>
    </source>
</evidence>
<organism evidence="6 7">
    <name type="scientific">Halomonas dongshanensis</name>
    <dbReference type="NCBI Taxonomy" id="2890835"/>
    <lineage>
        <taxon>Bacteria</taxon>
        <taxon>Pseudomonadati</taxon>
        <taxon>Pseudomonadota</taxon>
        <taxon>Gammaproteobacteria</taxon>
        <taxon>Oceanospirillales</taxon>
        <taxon>Halomonadaceae</taxon>
        <taxon>Halomonas</taxon>
    </lineage>
</organism>
<keyword evidence="3" id="KW-0378">Hydrolase</keyword>
<dbReference type="InterPro" id="IPR013520">
    <property type="entry name" value="Ribonucl_H"/>
</dbReference>
<dbReference type="Proteomes" id="UP001165542">
    <property type="component" value="Unassembled WGS sequence"/>
</dbReference>
<dbReference type="InterPro" id="IPR012337">
    <property type="entry name" value="RNaseH-like_sf"/>
</dbReference>
<sequence length="464" mass="52790">MPSTPLVFIDLETTGTRSTRDRITEIAAMKVVDGQCVALWSSLIQPECKIPPTIARLTGITDALVAEAPTFGQIATDLHAWLEDAPLVAHNARFDYAFLRNAFKQAGIDYRTQLICTLRLSRRLTPNERQHSLSALLARHGLTNTRQHRAESDVKALWALWQSWQGAHTPPAWEALLLEERRYRSLPAHLDSAHLDRLPATPGIYLLYGHNHLPLYVGKSVNLRTRVMGHFQRDHQDEKEMRLAQQVQHVEWEETAGDLGAQLREAERVKTLMPIMNRQLRRQGKLTTWHWPDGDEAPQLVGGSALARPLSGEVYGLFRNARDAKLTLRAIAEEEQLCPQVLGLEKRQRGRCFAYQLKKCRGACCGEESLTHHTQRAKAALEKLRIHAWPWEGRLIIEEHHPNAAQPAWHAIDHWCYLGSAQSLDDARALDAENARFDVDTYRILSRFLRDPATHHLKLIVHAD</sequence>
<evidence type="ECO:0000313" key="7">
    <source>
        <dbReference type="Proteomes" id="UP001165542"/>
    </source>
</evidence>
<dbReference type="SMART" id="SM00465">
    <property type="entry name" value="GIYc"/>
    <property type="match status" value="1"/>
</dbReference>
<evidence type="ECO:0000256" key="2">
    <source>
        <dbReference type="ARBA" id="ARBA00022722"/>
    </source>
</evidence>
<evidence type="ECO:0000256" key="3">
    <source>
        <dbReference type="ARBA" id="ARBA00022839"/>
    </source>
</evidence>
<reference evidence="6" key="1">
    <citation type="submission" date="2021-11" db="EMBL/GenBank/DDBJ databases">
        <title>Halomonas sp., isolated from a coastal aquaculture zone in Dongshan Bay.</title>
        <authorList>
            <person name="Lin W."/>
        </authorList>
    </citation>
    <scope>NUCLEOTIDE SEQUENCE</scope>
    <source>
        <strain evidence="6">Yzlin-01</strain>
    </source>
</reference>
<keyword evidence="3" id="KW-0269">Exonuclease</keyword>
<dbReference type="EC" id="2.7.7.7" evidence="1"/>
<dbReference type="Gene3D" id="3.40.1440.10">
    <property type="entry name" value="GIY-YIG endonuclease"/>
    <property type="match status" value="1"/>
</dbReference>
<dbReference type="InterPro" id="IPR047296">
    <property type="entry name" value="GIY-YIG_UvrC_Cho"/>
</dbReference>
<dbReference type="SMART" id="SM00479">
    <property type="entry name" value="EXOIII"/>
    <property type="match status" value="1"/>
</dbReference>
<dbReference type="InterPro" id="IPR035901">
    <property type="entry name" value="GIY-YIG_endonuc_sf"/>
</dbReference>
<dbReference type="RefSeq" id="WP_259037062.1">
    <property type="nucleotide sequence ID" value="NZ_JAJISC010000007.1"/>
</dbReference>
<dbReference type="Gene3D" id="3.30.420.10">
    <property type="entry name" value="Ribonuclease H-like superfamily/Ribonuclease H"/>
    <property type="match status" value="1"/>
</dbReference>
<dbReference type="NCBIfam" id="TIGR00573">
    <property type="entry name" value="dnaq"/>
    <property type="match status" value="1"/>
</dbReference>
<evidence type="ECO:0000259" key="5">
    <source>
        <dbReference type="PROSITE" id="PS50164"/>
    </source>
</evidence>
<keyword evidence="2" id="KW-0540">Nuclease</keyword>
<dbReference type="PROSITE" id="PS50164">
    <property type="entry name" value="GIY_YIG"/>
    <property type="match status" value="1"/>
</dbReference>
<dbReference type="CDD" id="cd10434">
    <property type="entry name" value="GIY-YIG_UvrC_Cho"/>
    <property type="match status" value="1"/>
</dbReference>
<comment type="caution">
    <text evidence="6">The sequence shown here is derived from an EMBL/GenBank/DDBJ whole genome shotgun (WGS) entry which is preliminary data.</text>
</comment>
<keyword evidence="7" id="KW-1185">Reference proteome</keyword>
<dbReference type="PANTHER" id="PTHR30231">
    <property type="entry name" value="DNA POLYMERASE III SUBUNIT EPSILON"/>
    <property type="match status" value="1"/>
</dbReference>
<name>A0ABT2EG76_9GAMM</name>
<dbReference type="EMBL" id="JAJISC010000007">
    <property type="protein sequence ID" value="MCS2610570.1"/>
    <property type="molecule type" value="Genomic_DNA"/>
</dbReference>
<feature type="domain" description="GIY-YIG" evidence="5">
    <location>
        <begin position="200"/>
        <end position="278"/>
    </location>
</feature>
<gene>
    <name evidence="6" type="ORF">LLY24_14715</name>
</gene>
<dbReference type="InterPro" id="IPR006054">
    <property type="entry name" value="DnaQ"/>
</dbReference>
<protein>
    <recommendedName>
        <fullName evidence="1">DNA-directed DNA polymerase</fullName>
        <ecNumber evidence="1">2.7.7.7</ecNumber>
    </recommendedName>
</protein>
<dbReference type="InterPro" id="IPR000305">
    <property type="entry name" value="GIY-YIG_endonuc"/>
</dbReference>
<accession>A0ABT2EG76</accession>
<evidence type="ECO:0000256" key="4">
    <source>
        <dbReference type="ARBA" id="ARBA00049244"/>
    </source>
</evidence>
<dbReference type="SUPFAM" id="SSF82771">
    <property type="entry name" value="GIY-YIG endonuclease"/>
    <property type="match status" value="1"/>
</dbReference>
<dbReference type="Pfam" id="PF00929">
    <property type="entry name" value="RNase_T"/>
    <property type="match status" value="1"/>
</dbReference>
<dbReference type="InterPro" id="IPR036397">
    <property type="entry name" value="RNaseH_sf"/>
</dbReference>
<comment type="catalytic activity">
    <reaction evidence="4">
        <text>DNA(n) + a 2'-deoxyribonucleoside 5'-triphosphate = DNA(n+1) + diphosphate</text>
        <dbReference type="Rhea" id="RHEA:22508"/>
        <dbReference type="Rhea" id="RHEA-COMP:17339"/>
        <dbReference type="Rhea" id="RHEA-COMP:17340"/>
        <dbReference type="ChEBI" id="CHEBI:33019"/>
        <dbReference type="ChEBI" id="CHEBI:61560"/>
        <dbReference type="ChEBI" id="CHEBI:173112"/>
        <dbReference type="EC" id="2.7.7.7"/>
    </reaction>
</comment>
<proteinExistence type="predicted"/>
<evidence type="ECO:0000256" key="1">
    <source>
        <dbReference type="ARBA" id="ARBA00012417"/>
    </source>
</evidence>
<dbReference type="SUPFAM" id="SSF53098">
    <property type="entry name" value="Ribonuclease H-like"/>
    <property type="match status" value="1"/>
</dbReference>
<dbReference type="PANTHER" id="PTHR30231:SF37">
    <property type="entry name" value="EXODEOXYRIBONUCLEASE 10"/>
    <property type="match status" value="1"/>
</dbReference>